<feature type="transmembrane region" description="Helical" evidence="1">
    <location>
        <begin position="6"/>
        <end position="24"/>
    </location>
</feature>
<comment type="caution">
    <text evidence="2">The sequence shown here is derived from an EMBL/GenBank/DDBJ whole genome shotgun (WGS) entry which is preliminary data.</text>
</comment>
<keyword evidence="1" id="KW-0812">Transmembrane</keyword>
<evidence type="ECO:0000313" key="3">
    <source>
        <dbReference type="Proteomes" id="UP001296943"/>
    </source>
</evidence>
<keyword evidence="1" id="KW-0472">Membrane</keyword>
<protein>
    <recommendedName>
        <fullName evidence="4">YtxH domain-containing protein</fullName>
    </recommendedName>
</protein>
<evidence type="ECO:0000313" key="2">
    <source>
        <dbReference type="EMBL" id="MBM7572239.1"/>
    </source>
</evidence>
<organism evidence="2 3">
    <name type="scientific">Aquibacillus albus</name>
    <dbReference type="NCBI Taxonomy" id="1168171"/>
    <lineage>
        <taxon>Bacteria</taxon>
        <taxon>Bacillati</taxon>
        <taxon>Bacillota</taxon>
        <taxon>Bacilli</taxon>
        <taxon>Bacillales</taxon>
        <taxon>Bacillaceae</taxon>
        <taxon>Aquibacillus</taxon>
    </lineage>
</organism>
<evidence type="ECO:0000256" key="1">
    <source>
        <dbReference type="SAM" id="Phobius"/>
    </source>
</evidence>
<gene>
    <name evidence="2" type="ORF">JOC48_002742</name>
</gene>
<keyword evidence="1" id="KW-1133">Transmembrane helix</keyword>
<reference evidence="2 3" key="1">
    <citation type="submission" date="2021-01" db="EMBL/GenBank/DDBJ databases">
        <title>Genomic Encyclopedia of Type Strains, Phase IV (KMG-IV): sequencing the most valuable type-strain genomes for metagenomic binning, comparative biology and taxonomic classification.</title>
        <authorList>
            <person name="Goeker M."/>
        </authorList>
    </citation>
    <scope>NUCLEOTIDE SEQUENCE [LARGE SCALE GENOMIC DNA]</scope>
    <source>
        <strain evidence="2 3">DSM 23711</strain>
    </source>
</reference>
<evidence type="ECO:0008006" key="4">
    <source>
        <dbReference type="Google" id="ProtNLM"/>
    </source>
</evidence>
<proteinExistence type="predicted"/>
<accession>A0ABS2N286</accession>
<dbReference type="Proteomes" id="UP001296943">
    <property type="component" value="Unassembled WGS sequence"/>
</dbReference>
<dbReference type="RefSeq" id="WP_204500506.1">
    <property type="nucleotide sequence ID" value="NZ_JAFBDR010000015.1"/>
</dbReference>
<dbReference type="EMBL" id="JAFBDR010000015">
    <property type="protein sequence ID" value="MBM7572239.1"/>
    <property type="molecule type" value="Genomic_DNA"/>
</dbReference>
<keyword evidence="3" id="KW-1185">Reference proteome</keyword>
<name>A0ABS2N286_9BACI</name>
<sequence length="85" mass="9608">MKKRVLYSAIGVISAGTITLLLSVKGKREELLHKIDSFKEKVNKADSRLPIEEAGIPEKDSLENARMVAEGSQFGVRYYQREKNK</sequence>